<dbReference type="Proteomes" id="UP000003803">
    <property type="component" value="Unassembled WGS sequence"/>
</dbReference>
<name>B0PHZ2_9FIRM</name>
<dbReference type="HOGENOM" id="CLU_2912291_0_0_9"/>
<dbReference type="AlphaFoldDB" id="B0PHZ2"/>
<reference evidence="1" key="2">
    <citation type="submission" date="2013-09" db="EMBL/GenBank/DDBJ databases">
        <title>Draft genome sequence of Anaerotruncus colihominis(DSM 17241).</title>
        <authorList>
            <person name="Sudarsanam P."/>
            <person name="Ley R."/>
            <person name="Guruge J."/>
            <person name="Turnbaugh P.J."/>
            <person name="Mahowald M."/>
            <person name="Liep D."/>
            <person name="Gordon J."/>
        </authorList>
    </citation>
    <scope>NUCLEOTIDE SEQUENCE</scope>
    <source>
        <strain evidence="1">DSM 17241</strain>
    </source>
</reference>
<protein>
    <submittedName>
        <fullName evidence="1">Uncharacterized protein</fullName>
    </submittedName>
</protein>
<keyword evidence="2" id="KW-1185">Reference proteome</keyword>
<organism evidence="1 2">
    <name type="scientific">Anaerotruncus colihominis DSM 17241</name>
    <dbReference type="NCBI Taxonomy" id="445972"/>
    <lineage>
        <taxon>Bacteria</taxon>
        <taxon>Bacillati</taxon>
        <taxon>Bacillota</taxon>
        <taxon>Clostridia</taxon>
        <taxon>Eubacteriales</taxon>
        <taxon>Oscillospiraceae</taxon>
        <taxon>Anaerotruncus</taxon>
    </lineage>
</organism>
<evidence type="ECO:0000313" key="2">
    <source>
        <dbReference type="Proteomes" id="UP000003803"/>
    </source>
</evidence>
<gene>
    <name evidence="1" type="ORF">ANACOL_04436</name>
</gene>
<reference evidence="1" key="1">
    <citation type="submission" date="2007-11" db="EMBL/GenBank/DDBJ databases">
        <authorList>
            <person name="Fulton L."/>
            <person name="Clifton S."/>
            <person name="Fulton B."/>
            <person name="Xu J."/>
            <person name="Minx P."/>
            <person name="Pepin K.H."/>
            <person name="Johnson M."/>
            <person name="Thiruvilangam P."/>
            <person name="Bhonagiri V."/>
            <person name="Nash W.E."/>
            <person name="Mardis E.R."/>
            <person name="Wilson R.K."/>
        </authorList>
    </citation>
    <scope>NUCLEOTIDE SEQUENCE [LARGE SCALE GENOMIC DNA]</scope>
    <source>
        <strain evidence="1">DSM 17241</strain>
    </source>
</reference>
<accession>B0PHZ2</accession>
<sequence length="61" mass="6992">MKTPREITGRFHRETVFVLQNKSYQIFPVLTMPISTGTMVQVCKADYSRGSPPKHRLNQAV</sequence>
<evidence type="ECO:0000313" key="1">
    <source>
        <dbReference type="EMBL" id="EDS09110.1"/>
    </source>
</evidence>
<dbReference type="EMBL" id="ABGD02000034">
    <property type="protein sequence ID" value="EDS09110.1"/>
    <property type="molecule type" value="Genomic_DNA"/>
</dbReference>
<comment type="caution">
    <text evidence="1">The sequence shown here is derived from an EMBL/GenBank/DDBJ whole genome shotgun (WGS) entry which is preliminary data.</text>
</comment>
<proteinExistence type="predicted"/>